<dbReference type="InterPro" id="IPR050366">
    <property type="entry name" value="BP-dependent_transpt_permease"/>
</dbReference>
<keyword evidence="5 7" id="KW-1133">Transmembrane helix</keyword>
<dbReference type="RefSeq" id="WP_263046733.1">
    <property type="nucleotide sequence ID" value="NZ_CP106737.1"/>
</dbReference>
<dbReference type="EMBL" id="CP106737">
    <property type="protein sequence ID" value="UXX81536.1"/>
    <property type="molecule type" value="Genomic_DNA"/>
</dbReference>
<reference evidence="9" key="1">
    <citation type="submission" date="2022-10" db="EMBL/GenBank/DDBJ databases">
        <title>Roseovarius pelagicus sp. nov., isolated from Arctic seawater.</title>
        <authorList>
            <person name="Hong Y.W."/>
            <person name="Hwang C.Y."/>
        </authorList>
    </citation>
    <scope>NUCLEOTIDE SEQUENCE</scope>
    <source>
        <strain evidence="9">HL-MP18</strain>
        <plasmid evidence="9">unnamed2</plasmid>
    </source>
</reference>
<dbReference type="PANTHER" id="PTHR43386">
    <property type="entry name" value="OLIGOPEPTIDE TRANSPORT SYSTEM PERMEASE PROTEIN APPC"/>
    <property type="match status" value="1"/>
</dbReference>
<evidence type="ECO:0000259" key="8">
    <source>
        <dbReference type="PROSITE" id="PS50928"/>
    </source>
</evidence>
<keyword evidence="6 7" id="KW-0472">Membrane</keyword>
<dbReference type="InterPro" id="IPR000515">
    <property type="entry name" value="MetI-like"/>
</dbReference>
<feature type="domain" description="ABC transmembrane type-1" evidence="8">
    <location>
        <begin position="70"/>
        <end position="267"/>
    </location>
</feature>
<dbReference type="SUPFAM" id="SSF161098">
    <property type="entry name" value="MetI-like"/>
    <property type="match status" value="1"/>
</dbReference>
<accession>A0ABY6D5V8</accession>
<keyword evidence="2 7" id="KW-0813">Transport</keyword>
<evidence type="ECO:0000313" key="10">
    <source>
        <dbReference type="Proteomes" id="UP001064087"/>
    </source>
</evidence>
<dbReference type="InterPro" id="IPR035906">
    <property type="entry name" value="MetI-like_sf"/>
</dbReference>
<evidence type="ECO:0000256" key="3">
    <source>
        <dbReference type="ARBA" id="ARBA00022475"/>
    </source>
</evidence>
<evidence type="ECO:0000256" key="1">
    <source>
        <dbReference type="ARBA" id="ARBA00004651"/>
    </source>
</evidence>
<evidence type="ECO:0000256" key="2">
    <source>
        <dbReference type="ARBA" id="ARBA00022448"/>
    </source>
</evidence>
<keyword evidence="10" id="KW-1185">Reference proteome</keyword>
<proteinExistence type="inferred from homology"/>
<evidence type="ECO:0000256" key="6">
    <source>
        <dbReference type="ARBA" id="ARBA00023136"/>
    </source>
</evidence>
<feature type="transmembrane region" description="Helical" evidence="7">
    <location>
        <begin position="72"/>
        <end position="102"/>
    </location>
</feature>
<organism evidence="9 10">
    <name type="scientific">Roseovarius pelagicus</name>
    <dbReference type="NCBI Taxonomy" id="2980108"/>
    <lineage>
        <taxon>Bacteria</taxon>
        <taxon>Pseudomonadati</taxon>
        <taxon>Pseudomonadota</taxon>
        <taxon>Alphaproteobacteria</taxon>
        <taxon>Rhodobacterales</taxon>
        <taxon>Roseobacteraceae</taxon>
        <taxon>Roseovarius</taxon>
    </lineage>
</organism>
<dbReference type="PROSITE" id="PS50928">
    <property type="entry name" value="ABC_TM1"/>
    <property type="match status" value="1"/>
</dbReference>
<comment type="similarity">
    <text evidence="7">Belongs to the binding-protein-dependent transport system permease family.</text>
</comment>
<keyword evidence="3" id="KW-1003">Cell membrane</keyword>
<feature type="transmembrane region" description="Helical" evidence="7">
    <location>
        <begin position="238"/>
        <end position="262"/>
    </location>
</feature>
<gene>
    <name evidence="9" type="ORF">N7U68_00285</name>
</gene>
<protein>
    <submittedName>
        <fullName evidence="9">ABC transporter permease</fullName>
    </submittedName>
</protein>
<name>A0ABY6D5V8_9RHOB</name>
<feature type="transmembrane region" description="Helical" evidence="7">
    <location>
        <begin position="138"/>
        <end position="156"/>
    </location>
</feature>
<keyword evidence="4 7" id="KW-0812">Transmembrane</keyword>
<evidence type="ECO:0000313" key="9">
    <source>
        <dbReference type="EMBL" id="UXX81536.1"/>
    </source>
</evidence>
<comment type="subcellular location">
    <subcellularLocation>
        <location evidence="1 7">Cell membrane</location>
        <topology evidence="1 7">Multi-pass membrane protein</topology>
    </subcellularLocation>
</comment>
<geneLocation type="plasmid" evidence="9 10">
    <name>unnamed2</name>
</geneLocation>
<feature type="transmembrane region" description="Helical" evidence="7">
    <location>
        <begin position="109"/>
        <end position="126"/>
    </location>
</feature>
<sequence length="278" mass="29608">MKFRALPLSMRFGLAILATHVAIAILGIFWTPFPFDKIGAGIPATGASWAHPFGIDQLGRDVLSRIMYASHIVLMMTITGTLIGMVLGTTLGLLSALVGGFFDTILQRFFEALISIPFLVLGLIAISTAGPNLSGEPMLISAVVGFVFFPRIARIARAAGLQVVTKDYVVAARLRGESYLAIVVQEVLPNCSGPLLVELALRAGYAPVLIGAFGFLGFGVRAPLPEWGLMLSENRDLILLTPITTIGPGIALATLIFGLNLFTDGLARMLDRSGARDQ</sequence>
<dbReference type="Gene3D" id="1.10.3720.10">
    <property type="entry name" value="MetI-like"/>
    <property type="match status" value="1"/>
</dbReference>
<dbReference type="CDD" id="cd06261">
    <property type="entry name" value="TM_PBP2"/>
    <property type="match status" value="1"/>
</dbReference>
<evidence type="ECO:0000256" key="4">
    <source>
        <dbReference type="ARBA" id="ARBA00022692"/>
    </source>
</evidence>
<keyword evidence="9" id="KW-0614">Plasmid</keyword>
<dbReference type="Proteomes" id="UP001064087">
    <property type="component" value="Plasmid unnamed2"/>
</dbReference>
<dbReference type="Pfam" id="PF00528">
    <property type="entry name" value="BPD_transp_1"/>
    <property type="match status" value="1"/>
</dbReference>
<feature type="transmembrane region" description="Helical" evidence="7">
    <location>
        <begin position="199"/>
        <end position="218"/>
    </location>
</feature>
<evidence type="ECO:0000256" key="7">
    <source>
        <dbReference type="RuleBase" id="RU363032"/>
    </source>
</evidence>
<dbReference type="PANTHER" id="PTHR43386:SF25">
    <property type="entry name" value="PEPTIDE ABC TRANSPORTER PERMEASE PROTEIN"/>
    <property type="match status" value="1"/>
</dbReference>
<evidence type="ECO:0000256" key="5">
    <source>
        <dbReference type="ARBA" id="ARBA00022989"/>
    </source>
</evidence>
<feature type="transmembrane region" description="Helical" evidence="7">
    <location>
        <begin position="12"/>
        <end position="33"/>
    </location>
</feature>